<gene>
    <name evidence="4" type="ORF">ACJRO7_025964</name>
</gene>
<dbReference type="InterPro" id="IPR000864">
    <property type="entry name" value="Prot_inh_pot1"/>
</dbReference>
<dbReference type="GO" id="GO:0004867">
    <property type="term" value="F:serine-type endopeptidase inhibitor activity"/>
    <property type="evidence" value="ECO:0007669"/>
    <property type="project" value="UniProtKB-KW"/>
</dbReference>
<dbReference type="Gene3D" id="3.30.10.10">
    <property type="entry name" value="Trypsin Inhibitor V, subunit A"/>
    <property type="match status" value="1"/>
</dbReference>
<dbReference type="AlphaFoldDB" id="A0ABD3KEG2"/>
<name>A0ABD3KEG2_EUCGL</name>
<dbReference type="Pfam" id="PF00280">
    <property type="entry name" value="potato_inhibit"/>
    <property type="match status" value="1"/>
</dbReference>
<dbReference type="SUPFAM" id="SSF54654">
    <property type="entry name" value="CI-2 family of serine protease inhibitors"/>
    <property type="match status" value="1"/>
</dbReference>
<comment type="caution">
    <text evidence="4">The sequence shown here is derived from an EMBL/GenBank/DDBJ whole genome shotgun (WGS) entry which is preliminary data.</text>
</comment>
<evidence type="ECO:0000313" key="4">
    <source>
        <dbReference type="EMBL" id="KAL3737124.1"/>
    </source>
</evidence>
<evidence type="ECO:0000256" key="3">
    <source>
        <dbReference type="ARBA" id="ARBA00022900"/>
    </source>
</evidence>
<dbReference type="PANTHER" id="PTHR33091:SF94">
    <property type="entry name" value="PROTEASE INHIBITOR PROTEIN"/>
    <property type="match status" value="1"/>
</dbReference>
<protein>
    <submittedName>
        <fullName evidence="4">Uncharacterized protein</fullName>
    </submittedName>
</protein>
<dbReference type="PROSITE" id="PS00285">
    <property type="entry name" value="POTATO_INHIBITOR"/>
    <property type="match status" value="1"/>
</dbReference>
<keyword evidence="5" id="KW-1185">Reference proteome</keyword>
<accession>A0ABD3KEG2</accession>
<evidence type="ECO:0000256" key="1">
    <source>
        <dbReference type="ARBA" id="ARBA00008210"/>
    </source>
</evidence>
<dbReference type="InterPro" id="IPR036354">
    <property type="entry name" value="Prot_inh_pot1_sf"/>
</dbReference>
<evidence type="ECO:0000256" key="2">
    <source>
        <dbReference type="ARBA" id="ARBA00022690"/>
    </source>
</evidence>
<evidence type="ECO:0000313" key="5">
    <source>
        <dbReference type="Proteomes" id="UP001634007"/>
    </source>
</evidence>
<keyword evidence="2" id="KW-0646">Protease inhibitor</keyword>
<comment type="similarity">
    <text evidence="1">Belongs to the protease inhibitor I13 (potato type I serine protease inhibitor) family.</text>
</comment>
<reference evidence="4 5" key="1">
    <citation type="submission" date="2024-11" db="EMBL/GenBank/DDBJ databases">
        <title>Chromosome-level genome assembly of Eucalyptus globulus Labill. provides insights into its genome evolution.</title>
        <authorList>
            <person name="Li X."/>
        </authorList>
    </citation>
    <scope>NUCLEOTIDE SEQUENCE [LARGE SCALE GENOMIC DNA]</scope>
    <source>
        <strain evidence="4">CL2024</strain>
        <tissue evidence="4">Fresh tender leaves</tissue>
    </source>
</reference>
<dbReference type="EMBL" id="JBJKBG010000006">
    <property type="protein sequence ID" value="KAL3737124.1"/>
    <property type="molecule type" value="Genomic_DNA"/>
</dbReference>
<dbReference type="PANTHER" id="PTHR33091">
    <property type="entry name" value="PROTEIN, PUTATIVE, EXPRESSED-RELATED"/>
    <property type="match status" value="1"/>
</dbReference>
<keyword evidence="3" id="KW-0722">Serine protease inhibitor</keyword>
<sequence>MGDITKHPYPPCYNGGMLCDRRECCFGFPKDPVRVEWPELVGHNGEKAKAVIEKDNAYVTVILIPSGKAYGLTIFCCNRVYVWINEKGNVVKMPMVG</sequence>
<organism evidence="4 5">
    <name type="scientific">Eucalyptus globulus</name>
    <name type="common">Tasmanian blue gum</name>
    <dbReference type="NCBI Taxonomy" id="34317"/>
    <lineage>
        <taxon>Eukaryota</taxon>
        <taxon>Viridiplantae</taxon>
        <taxon>Streptophyta</taxon>
        <taxon>Embryophyta</taxon>
        <taxon>Tracheophyta</taxon>
        <taxon>Spermatophyta</taxon>
        <taxon>Magnoliopsida</taxon>
        <taxon>eudicotyledons</taxon>
        <taxon>Gunneridae</taxon>
        <taxon>Pentapetalae</taxon>
        <taxon>rosids</taxon>
        <taxon>malvids</taxon>
        <taxon>Myrtales</taxon>
        <taxon>Myrtaceae</taxon>
        <taxon>Myrtoideae</taxon>
        <taxon>Eucalypteae</taxon>
        <taxon>Eucalyptus</taxon>
    </lineage>
</organism>
<dbReference type="Proteomes" id="UP001634007">
    <property type="component" value="Unassembled WGS sequence"/>
</dbReference>
<proteinExistence type="inferred from homology"/>